<evidence type="ECO:0000313" key="5">
    <source>
        <dbReference type="Proteomes" id="UP001501147"/>
    </source>
</evidence>
<gene>
    <name evidence="4" type="ORF">GCM10023329_21690</name>
</gene>
<dbReference type="Pfam" id="PF07811">
    <property type="entry name" value="TadE"/>
    <property type="match status" value="1"/>
</dbReference>
<reference evidence="5" key="1">
    <citation type="journal article" date="2019" name="Int. J. Syst. Evol. Microbiol.">
        <title>The Global Catalogue of Microorganisms (GCM) 10K type strain sequencing project: providing services to taxonomists for standard genome sequencing and annotation.</title>
        <authorList>
            <consortium name="The Broad Institute Genomics Platform"/>
            <consortium name="The Broad Institute Genome Sequencing Center for Infectious Disease"/>
            <person name="Wu L."/>
            <person name="Ma J."/>
        </authorList>
    </citation>
    <scope>NUCLEOTIDE SEQUENCE [LARGE SCALE GENOMIC DNA]</scope>
    <source>
        <strain evidence="5">JCM 18324</strain>
    </source>
</reference>
<dbReference type="InterPro" id="IPR012495">
    <property type="entry name" value="TadE-like_dom"/>
</dbReference>
<evidence type="ECO:0000256" key="2">
    <source>
        <dbReference type="SAM" id="Phobius"/>
    </source>
</evidence>
<accession>A0ABP9A718</accession>
<comment type="caution">
    <text evidence="4">The sequence shown here is derived from an EMBL/GenBank/DDBJ whole genome shotgun (WGS) entry which is preliminary data.</text>
</comment>
<feature type="transmembrane region" description="Helical" evidence="2">
    <location>
        <begin position="60"/>
        <end position="79"/>
    </location>
</feature>
<keyword evidence="2" id="KW-0472">Membrane</keyword>
<keyword evidence="2" id="KW-1133">Transmembrane helix</keyword>
<organism evidence="4 5">
    <name type="scientific">Streptomyces sanyensis</name>
    <dbReference type="NCBI Taxonomy" id="568869"/>
    <lineage>
        <taxon>Bacteria</taxon>
        <taxon>Bacillati</taxon>
        <taxon>Actinomycetota</taxon>
        <taxon>Actinomycetes</taxon>
        <taxon>Kitasatosporales</taxon>
        <taxon>Streptomycetaceae</taxon>
        <taxon>Streptomyces</taxon>
    </lineage>
</organism>
<keyword evidence="2" id="KW-0812">Transmembrane</keyword>
<dbReference type="Proteomes" id="UP001501147">
    <property type="component" value="Unassembled WGS sequence"/>
</dbReference>
<evidence type="ECO:0000313" key="4">
    <source>
        <dbReference type="EMBL" id="GAA4773529.1"/>
    </source>
</evidence>
<feature type="region of interest" description="Disordered" evidence="1">
    <location>
        <begin position="1"/>
        <end position="51"/>
    </location>
</feature>
<keyword evidence="5" id="KW-1185">Reference proteome</keyword>
<dbReference type="EMBL" id="BAABJV010000004">
    <property type="protein sequence ID" value="GAA4773529.1"/>
    <property type="molecule type" value="Genomic_DNA"/>
</dbReference>
<feature type="compositionally biased region" description="Low complexity" evidence="1">
    <location>
        <begin position="11"/>
        <end position="20"/>
    </location>
</feature>
<feature type="domain" description="TadE-like" evidence="3">
    <location>
        <begin position="58"/>
        <end position="100"/>
    </location>
</feature>
<name>A0ABP9A718_9ACTN</name>
<proteinExistence type="predicted"/>
<dbReference type="RefSeq" id="WP_345612578.1">
    <property type="nucleotide sequence ID" value="NZ_BAABJV010000004.1"/>
</dbReference>
<sequence length="169" mass="17268">MGRTRTAGRVPRTAGPSARPAGRRPRPAARAGPHGRAGGPQQGRAAGPARFRLGDDRGQAAIEFTGMVPVVLATIVLLWQAALVGYSFSLAGHAADEAVRAGAVAEGDRAGACERAGRQDLPGAWSAEIGCWSEGDLVKATVDVRIPVLFPGLSLGIDAPGEAAAVRES</sequence>
<evidence type="ECO:0000259" key="3">
    <source>
        <dbReference type="Pfam" id="PF07811"/>
    </source>
</evidence>
<evidence type="ECO:0000256" key="1">
    <source>
        <dbReference type="SAM" id="MobiDB-lite"/>
    </source>
</evidence>
<protein>
    <recommendedName>
        <fullName evidence="3">TadE-like domain-containing protein</fullName>
    </recommendedName>
</protein>